<feature type="signal peptide" evidence="2">
    <location>
        <begin position="1"/>
        <end position="21"/>
    </location>
</feature>
<evidence type="ECO:0008006" key="5">
    <source>
        <dbReference type="Google" id="ProtNLM"/>
    </source>
</evidence>
<feature type="chain" id="PRO_5037412512" description="Tetratricopeptide repeat protein" evidence="2">
    <location>
        <begin position="22"/>
        <end position="188"/>
    </location>
</feature>
<organism evidence="3 4">
    <name type="scientific">Luteolibacter yonseiensis</name>
    <dbReference type="NCBI Taxonomy" id="1144680"/>
    <lineage>
        <taxon>Bacteria</taxon>
        <taxon>Pseudomonadati</taxon>
        <taxon>Verrucomicrobiota</taxon>
        <taxon>Verrucomicrobiia</taxon>
        <taxon>Verrucomicrobiales</taxon>
        <taxon>Verrucomicrobiaceae</taxon>
        <taxon>Luteolibacter</taxon>
    </lineage>
</organism>
<protein>
    <recommendedName>
        <fullName evidence="5">Tetratricopeptide repeat protein</fullName>
    </recommendedName>
</protein>
<reference evidence="3" key="1">
    <citation type="submission" date="2021-01" db="EMBL/GenBank/DDBJ databases">
        <title>Modified the classification status of verrucomicrobia.</title>
        <authorList>
            <person name="Feng X."/>
        </authorList>
    </citation>
    <scope>NUCLEOTIDE SEQUENCE</scope>
    <source>
        <strain evidence="3">JCM 18052</strain>
    </source>
</reference>
<proteinExistence type="predicted"/>
<accession>A0A934R2L4</accession>
<feature type="compositionally biased region" description="Basic and acidic residues" evidence="1">
    <location>
        <begin position="21"/>
        <end position="62"/>
    </location>
</feature>
<keyword evidence="4" id="KW-1185">Reference proteome</keyword>
<gene>
    <name evidence="3" type="ORF">JIN84_00895</name>
</gene>
<evidence type="ECO:0000256" key="2">
    <source>
        <dbReference type="SAM" id="SignalP"/>
    </source>
</evidence>
<feature type="region of interest" description="Disordered" evidence="1">
    <location>
        <begin position="17"/>
        <end position="63"/>
    </location>
</feature>
<evidence type="ECO:0000313" key="4">
    <source>
        <dbReference type="Proteomes" id="UP000600139"/>
    </source>
</evidence>
<keyword evidence="2" id="KW-0732">Signal</keyword>
<sequence length="188" mass="21318">MNTKWLLLLALPALATAPLSAKDEPSDKGKATERQRERAAEENKDKARDAWQKDGKKLKGDELESMEGLYQKANENPRTPENQELLKQVIEKYPKSNRAGCAACYIGQFSRDPDESREYLEMAIKEYSDCYYLNGTSVGGWARLLLAGKEKQRGDAAKAKKLMEEIRKDYATATDHRGELLVNFLDKE</sequence>
<evidence type="ECO:0000313" key="3">
    <source>
        <dbReference type="EMBL" id="MBK1814165.1"/>
    </source>
</evidence>
<name>A0A934R2L4_9BACT</name>
<dbReference type="AlphaFoldDB" id="A0A934R2L4"/>
<dbReference type="Gene3D" id="1.25.40.10">
    <property type="entry name" value="Tetratricopeptide repeat domain"/>
    <property type="match status" value="1"/>
</dbReference>
<dbReference type="RefSeq" id="WP_200349124.1">
    <property type="nucleotide sequence ID" value="NZ_BAABHZ010000005.1"/>
</dbReference>
<evidence type="ECO:0000256" key="1">
    <source>
        <dbReference type="SAM" id="MobiDB-lite"/>
    </source>
</evidence>
<dbReference type="EMBL" id="JAENIK010000001">
    <property type="protein sequence ID" value="MBK1814165.1"/>
    <property type="molecule type" value="Genomic_DNA"/>
</dbReference>
<dbReference type="Proteomes" id="UP000600139">
    <property type="component" value="Unassembled WGS sequence"/>
</dbReference>
<comment type="caution">
    <text evidence="3">The sequence shown here is derived from an EMBL/GenBank/DDBJ whole genome shotgun (WGS) entry which is preliminary data.</text>
</comment>
<dbReference type="InterPro" id="IPR011990">
    <property type="entry name" value="TPR-like_helical_dom_sf"/>
</dbReference>